<sequence>MFVFLIKGKGSKGLLYQLDLQSLRDNVTLEPWAAGAQGLCVFLRLPYDAAPQKATRESQLWENCKRERQDELLGLQKSCQKAFPFYALSH</sequence>
<proteinExistence type="predicted"/>
<protein>
    <submittedName>
        <fullName evidence="1">Uncharacterized protein</fullName>
    </submittedName>
</protein>
<accession>A0A7J5YQR6</accession>
<keyword evidence="2" id="KW-1185">Reference proteome</keyword>
<dbReference type="AlphaFoldDB" id="A0A7J5YQR6"/>
<dbReference type="Proteomes" id="UP000518266">
    <property type="component" value="Unassembled WGS sequence"/>
</dbReference>
<comment type="caution">
    <text evidence="1">The sequence shown here is derived from an EMBL/GenBank/DDBJ whole genome shotgun (WGS) entry which is preliminary data.</text>
</comment>
<name>A0A7J5YQR6_DISMA</name>
<gene>
    <name evidence="1" type="ORF">F7725_005267</name>
</gene>
<evidence type="ECO:0000313" key="2">
    <source>
        <dbReference type="Proteomes" id="UP000518266"/>
    </source>
</evidence>
<organism evidence="1 2">
    <name type="scientific">Dissostichus mawsoni</name>
    <name type="common">Antarctic cod</name>
    <dbReference type="NCBI Taxonomy" id="36200"/>
    <lineage>
        <taxon>Eukaryota</taxon>
        <taxon>Metazoa</taxon>
        <taxon>Chordata</taxon>
        <taxon>Craniata</taxon>
        <taxon>Vertebrata</taxon>
        <taxon>Euteleostomi</taxon>
        <taxon>Actinopterygii</taxon>
        <taxon>Neopterygii</taxon>
        <taxon>Teleostei</taxon>
        <taxon>Neoteleostei</taxon>
        <taxon>Acanthomorphata</taxon>
        <taxon>Eupercaria</taxon>
        <taxon>Perciformes</taxon>
        <taxon>Notothenioidei</taxon>
        <taxon>Nototheniidae</taxon>
        <taxon>Dissostichus</taxon>
    </lineage>
</organism>
<dbReference type="EMBL" id="JAAKFY010000009">
    <property type="protein sequence ID" value="KAF3851912.1"/>
    <property type="molecule type" value="Genomic_DNA"/>
</dbReference>
<reference evidence="1 2" key="1">
    <citation type="submission" date="2020-03" db="EMBL/GenBank/DDBJ databases">
        <title>Dissostichus mawsoni Genome sequencing and assembly.</title>
        <authorList>
            <person name="Park H."/>
        </authorList>
    </citation>
    <scope>NUCLEOTIDE SEQUENCE [LARGE SCALE GENOMIC DNA]</scope>
    <source>
        <strain evidence="1">DM0001</strain>
        <tissue evidence="1">Muscle</tissue>
    </source>
</reference>
<evidence type="ECO:0000313" key="1">
    <source>
        <dbReference type="EMBL" id="KAF3851912.1"/>
    </source>
</evidence>